<evidence type="ECO:0000313" key="2">
    <source>
        <dbReference type="EMBL" id="EMP40137.1"/>
    </source>
</evidence>
<protein>
    <submittedName>
        <fullName evidence="2">Uncharacterized protein</fullName>
    </submittedName>
</protein>
<organism evidence="2 3">
    <name type="scientific">Chelonia mydas</name>
    <name type="common">Green sea-turtle</name>
    <name type="synonym">Chelonia agassizi</name>
    <dbReference type="NCBI Taxonomy" id="8469"/>
    <lineage>
        <taxon>Eukaryota</taxon>
        <taxon>Metazoa</taxon>
        <taxon>Chordata</taxon>
        <taxon>Craniata</taxon>
        <taxon>Vertebrata</taxon>
        <taxon>Euteleostomi</taxon>
        <taxon>Archelosauria</taxon>
        <taxon>Testudinata</taxon>
        <taxon>Testudines</taxon>
        <taxon>Cryptodira</taxon>
        <taxon>Durocryptodira</taxon>
        <taxon>Americhelydia</taxon>
        <taxon>Chelonioidea</taxon>
        <taxon>Cheloniidae</taxon>
        <taxon>Chelonia</taxon>
    </lineage>
</organism>
<name>M7CGT2_CHEMY</name>
<feature type="region of interest" description="Disordered" evidence="1">
    <location>
        <begin position="1"/>
        <end position="22"/>
    </location>
</feature>
<dbReference type="PANTHER" id="PTHR16200">
    <property type="entry name" value="RING ZINC FINGER"/>
    <property type="match status" value="1"/>
</dbReference>
<keyword evidence="3" id="KW-1185">Reference proteome</keyword>
<dbReference type="AlphaFoldDB" id="M7CGT2"/>
<proteinExistence type="predicted"/>
<reference evidence="3" key="1">
    <citation type="journal article" date="2013" name="Nat. Genet.">
        <title>The draft genomes of soft-shell turtle and green sea turtle yield insights into the development and evolution of the turtle-specific body plan.</title>
        <authorList>
            <person name="Wang Z."/>
            <person name="Pascual-Anaya J."/>
            <person name="Zadissa A."/>
            <person name="Li W."/>
            <person name="Niimura Y."/>
            <person name="Huang Z."/>
            <person name="Li C."/>
            <person name="White S."/>
            <person name="Xiong Z."/>
            <person name="Fang D."/>
            <person name="Wang B."/>
            <person name="Ming Y."/>
            <person name="Chen Y."/>
            <person name="Zheng Y."/>
            <person name="Kuraku S."/>
            <person name="Pignatelli M."/>
            <person name="Herrero J."/>
            <person name="Beal K."/>
            <person name="Nozawa M."/>
            <person name="Li Q."/>
            <person name="Wang J."/>
            <person name="Zhang H."/>
            <person name="Yu L."/>
            <person name="Shigenobu S."/>
            <person name="Wang J."/>
            <person name="Liu J."/>
            <person name="Flicek P."/>
            <person name="Searle S."/>
            <person name="Wang J."/>
            <person name="Kuratani S."/>
            <person name="Yin Y."/>
            <person name="Aken B."/>
            <person name="Zhang G."/>
            <person name="Irie N."/>
        </authorList>
    </citation>
    <scope>NUCLEOTIDE SEQUENCE [LARGE SCALE GENOMIC DNA]</scope>
</reference>
<evidence type="ECO:0000256" key="1">
    <source>
        <dbReference type="SAM" id="MobiDB-lite"/>
    </source>
</evidence>
<accession>M7CGT2</accession>
<dbReference type="InterPro" id="IPR051073">
    <property type="entry name" value="ZNRF3_Arkadia_E3_ligases"/>
</dbReference>
<dbReference type="Proteomes" id="UP000031443">
    <property type="component" value="Unassembled WGS sequence"/>
</dbReference>
<sequence>MLRGSMSAAAPDGPPVVAHYDISDTNSDSEVVNVDNLLAAAVVQEHNNSVGNQDTGATWRTRGLLEELNTDTATEDKHFAPFFLGYLCRCHSTASMEPAQLTTAVASIVNTSRIILQYVQNLAERCQHKDNCDEDMDTDVPQSTGCGSWDIMAAVGLVDTVEC</sequence>
<evidence type="ECO:0000313" key="3">
    <source>
        <dbReference type="Proteomes" id="UP000031443"/>
    </source>
</evidence>
<gene>
    <name evidence="2" type="ORF">UY3_02641</name>
</gene>
<dbReference type="EMBL" id="KB514475">
    <property type="protein sequence ID" value="EMP40137.1"/>
    <property type="molecule type" value="Genomic_DNA"/>
</dbReference>